<dbReference type="InterPro" id="IPR006838">
    <property type="entry name" value="ADTRP_AIG1"/>
</dbReference>
<comment type="subcellular location">
    <subcellularLocation>
        <location evidence="1">Endomembrane system</location>
        <topology evidence="1">Multi-pass membrane protein</topology>
    </subcellularLocation>
</comment>
<dbReference type="InterPro" id="IPR049713">
    <property type="entry name" value="Pr6Pr-like"/>
</dbReference>
<dbReference type="Proteomes" id="UP001058290">
    <property type="component" value="Chromosome"/>
</dbReference>
<sequence>MHTLLRLARFGLAALVLAAIGQQLSLHAAHGLRFANFFSYFTVLSNLLAALVLVLGACTPARAERPWLSQLRFFSALNMAIVGLVFALLLRNLDVGLMQAWINRVLHYLMPVAVVLDWLLAPPAAPLARKALAKALVLPALYLLYTLLRGQLTGWYPYPFLNPAHVGGFGGVAAYAATIALGFVVLGSGLLAAAQGLAASKRMR</sequence>
<dbReference type="NCBIfam" id="NF038065">
    <property type="entry name" value="Pr6Pr"/>
    <property type="match status" value="1"/>
</dbReference>
<feature type="transmembrane region" description="Helical" evidence="5">
    <location>
        <begin position="71"/>
        <end position="89"/>
    </location>
</feature>
<feature type="transmembrane region" description="Helical" evidence="5">
    <location>
        <begin position="172"/>
        <end position="194"/>
    </location>
</feature>
<keyword evidence="3 5" id="KW-1133">Transmembrane helix</keyword>
<feature type="transmembrane region" description="Helical" evidence="5">
    <location>
        <begin position="101"/>
        <end position="120"/>
    </location>
</feature>
<evidence type="ECO:0000256" key="2">
    <source>
        <dbReference type="ARBA" id="ARBA00022692"/>
    </source>
</evidence>
<keyword evidence="2 5" id="KW-0812">Transmembrane</keyword>
<organism evidence="6 7">
    <name type="scientific">Comamonas squillarum</name>
    <dbReference type="NCBI Taxonomy" id="2977320"/>
    <lineage>
        <taxon>Bacteria</taxon>
        <taxon>Pseudomonadati</taxon>
        <taxon>Pseudomonadota</taxon>
        <taxon>Betaproteobacteria</taxon>
        <taxon>Burkholderiales</taxon>
        <taxon>Comamonadaceae</taxon>
        <taxon>Comamonas</taxon>
    </lineage>
</organism>
<keyword evidence="7" id="KW-1185">Reference proteome</keyword>
<evidence type="ECO:0000256" key="5">
    <source>
        <dbReference type="SAM" id="Phobius"/>
    </source>
</evidence>
<dbReference type="RefSeq" id="WP_260719698.1">
    <property type="nucleotide sequence ID" value="NZ_CP104377.1"/>
</dbReference>
<dbReference type="EMBL" id="CP104377">
    <property type="protein sequence ID" value="UXC19694.1"/>
    <property type="molecule type" value="Genomic_DNA"/>
</dbReference>
<evidence type="ECO:0000256" key="3">
    <source>
        <dbReference type="ARBA" id="ARBA00022989"/>
    </source>
</evidence>
<name>A0ABY6A4J7_9BURK</name>
<protein>
    <submittedName>
        <fullName evidence="6">Pr6Pr family membrane protein</fullName>
    </submittedName>
</protein>
<feature type="transmembrane region" description="Helical" evidence="5">
    <location>
        <begin position="38"/>
        <end position="59"/>
    </location>
</feature>
<accession>A0ABY6A4J7</accession>
<keyword evidence="4 5" id="KW-0472">Membrane</keyword>
<feature type="transmembrane region" description="Helical" evidence="5">
    <location>
        <begin position="132"/>
        <end position="152"/>
    </location>
</feature>
<reference evidence="6" key="1">
    <citation type="submission" date="2022-09" db="EMBL/GenBank/DDBJ databases">
        <title>Bacterial diversity in gut of crayfish and pufferfish.</title>
        <authorList>
            <person name="Huang Y."/>
        </authorList>
    </citation>
    <scope>NUCLEOTIDE SEQUENCE</scope>
    <source>
        <strain evidence="6">PR12</strain>
    </source>
</reference>
<evidence type="ECO:0000313" key="6">
    <source>
        <dbReference type="EMBL" id="UXC19694.1"/>
    </source>
</evidence>
<evidence type="ECO:0000313" key="7">
    <source>
        <dbReference type="Proteomes" id="UP001058290"/>
    </source>
</evidence>
<dbReference type="Pfam" id="PF04750">
    <property type="entry name" value="Far-17a_AIG1"/>
    <property type="match status" value="1"/>
</dbReference>
<evidence type="ECO:0000256" key="4">
    <source>
        <dbReference type="ARBA" id="ARBA00023136"/>
    </source>
</evidence>
<evidence type="ECO:0000256" key="1">
    <source>
        <dbReference type="ARBA" id="ARBA00004127"/>
    </source>
</evidence>
<proteinExistence type="predicted"/>
<gene>
    <name evidence="6" type="ORF">N4T19_06150</name>
</gene>